<name>A0A4R6RN85_9HYPH</name>
<evidence type="ECO:0000256" key="1">
    <source>
        <dbReference type="SAM" id="Phobius"/>
    </source>
</evidence>
<proteinExistence type="predicted"/>
<dbReference type="RefSeq" id="WP_126535714.1">
    <property type="nucleotide sequence ID" value="NZ_BSPM01000008.1"/>
</dbReference>
<keyword evidence="1" id="KW-0812">Transmembrane</keyword>
<dbReference type="InterPro" id="IPR056975">
    <property type="entry name" value="HTH_73"/>
</dbReference>
<keyword evidence="4" id="KW-1185">Reference proteome</keyword>
<accession>A0A4R6RN85</accession>
<reference evidence="3 4" key="1">
    <citation type="submission" date="2019-03" db="EMBL/GenBank/DDBJ databases">
        <title>Genomic Encyclopedia of Type Strains, Phase IV (KMG-IV): sequencing the most valuable type-strain genomes for metagenomic binning, comparative biology and taxonomic classification.</title>
        <authorList>
            <person name="Goeker M."/>
        </authorList>
    </citation>
    <scope>NUCLEOTIDE SEQUENCE [LARGE SCALE GENOMIC DNA]</scope>
    <source>
        <strain evidence="3 4">DSM 102969</strain>
    </source>
</reference>
<dbReference type="Proteomes" id="UP000294547">
    <property type="component" value="Unassembled WGS sequence"/>
</dbReference>
<organism evidence="3 4">
    <name type="scientific">Oharaeibacter diazotrophicus</name>
    <dbReference type="NCBI Taxonomy" id="1920512"/>
    <lineage>
        <taxon>Bacteria</taxon>
        <taxon>Pseudomonadati</taxon>
        <taxon>Pseudomonadota</taxon>
        <taxon>Alphaproteobacteria</taxon>
        <taxon>Hyphomicrobiales</taxon>
        <taxon>Pleomorphomonadaceae</taxon>
        <taxon>Oharaeibacter</taxon>
    </lineage>
</organism>
<feature type="domain" description="HTH-like" evidence="2">
    <location>
        <begin position="2"/>
        <end position="46"/>
    </location>
</feature>
<keyword evidence="1" id="KW-1133">Transmembrane helix</keyword>
<evidence type="ECO:0000259" key="2">
    <source>
        <dbReference type="Pfam" id="PF24718"/>
    </source>
</evidence>
<keyword evidence="1" id="KW-0472">Membrane</keyword>
<evidence type="ECO:0000313" key="4">
    <source>
        <dbReference type="Proteomes" id="UP000294547"/>
    </source>
</evidence>
<comment type="caution">
    <text evidence="3">The sequence shown here is derived from an EMBL/GenBank/DDBJ whole genome shotgun (WGS) entry which is preliminary data.</text>
</comment>
<protein>
    <recommendedName>
        <fullName evidence="2">HTH-like domain-containing protein</fullName>
    </recommendedName>
</protein>
<feature type="transmembrane region" description="Helical" evidence="1">
    <location>
        <begin position="46"/>
        <end position="66"/>
    </location>
</feature>
<dbReference type="AlphaFoldDB" id="A0A4R6RN85"/>
<evidence type="ECO:0000313" key="3">
    <source>
        <dbReference type="EMBL" id="TDP87276.1"/>
    </source>
</evidence>
<sequence length="81" mass="9217">MTIDEAAAELARMHRLAGPSREQAVAIHLFGIVYAREIAGMLIREFGLFSFFFHVSFVFAAQFTLMQDTIVLREYRGQFTG</sequence>
<dbReference type="EMBL" id="SNXY01000006">
    <property type="protein sequence ID" value="TDP87276.1"/>
    <property type="molecule type" value="Genomic_DNA"/>
</dbReference>
<dbReference type="Pfam" id="PF24718">
    <property type="entry name" value="HTH_73"/>
    <property type="match status" value="1"/>
</dbReference>
<gene>
    <name evidence="3" type="ORF">EDD54_1165</name>
</gene>